<reference evidence="2" key="1">
    <citation type="submission" date="2021-01" db="EMBL/GenBank/DDBJ databases">
        <title>Fulvivirga kasyanovii gen. nov., sp nov., a novel member of the phylum Bacteroidetes isolated from seawater in a mussel farm.</title>
        <authorList>
            <person name="Zhao L.-H."/>
            <person name="Wang Z.-J."/>
        </authorList>
    </citation>
    <scope>NUCLEOTIDE SEQUENCE</scope>
    <source>
        <strain evidence="2">2943</strain>
    </source>
</reference>
<organism evidence="2 3">
    <name type="scientific">Fulvivirga sediminis</name>
    <dbReference type="NCBI Taxonomy" id="2803949"/>
    <lineage>
        <taxon>Bacteria</taxon>
        <taxon>Pseudomonadati</taxon>
        <taxon>Bacteroidota</taxon>
        <taxon>Cytophagia</taxon>
        <taxon>Cytophagales</taxon>
        <taxon>Fulvivirgaceae</taxon>
        <taxon>Fulvivirga</taxon>
    </lineage>
</organism>
<comment type="caution">
    <text evidence="2">The sequence shown here is derived from an EMBL/GenBank/DDBJ whole genome shotgun (WGS) entry which is preliminary data.</text>
</comment>
<evidence type="ECO:0000256" key="1">
    <source>
        <dbReference type="SAM" id="SignalP"/>
    </source>
</evidence>
<accession>A0A937FAV6</accession>
<keyword evidence="1" id="KW-0732">Signal</keyword>
<dbReference type="EMBL" id="JAESIY010000013">
    <property type="protein sequence ID" value="MBL3658546.1"/>
    <property type="molecule type" value="Genomic_DNA"/>
</dbReference>
<keyword evidence="3" id="KW-1185">Reference proteome</keyword>
<name>A0A937FAV6_9BACT</name>
<sequence>MKQFLIIAALVLPFCTSLQAQNYYPDEEVANEALNRTLAIQTFNSDGEYGESLSKAFKDIFTKEWKLSDVEFMTAKEMEAAKTNKSSDYVFLSHSAMSLEIIERNLKALDRTVFTFSFFNFSLDLYDTKRPTNVTEIGFANEELTKIDFLYLCQQLHLLLKNSADGVASSDFYNIDENIEDLQKSTLLMPEQFFREKDIAKMDSYYENKYEILNPEKFEEAVLNKADDTCYIKIIWSNQHNAYTWITVDAADGSIRSLMSFGGVKFGRNHDANDIIKAKQLSNILKKFPQKVNSKY</sequence>
<proteinExistence type="predicted"/>
<dbReference type="RefSeq" id="WP_202246339.1">
    <property type="nucleotide sequence ID" value="NZ_JAESIY010000013.1"/>
</dbReference>
<evidence type="ECO:0000313" key="2">
    <source>
        <dbReference type="EMBL" id="MBL3658546.1"/>
    </source>
</evidence>
<dbReference type="AlphaFoldDB" id="A0A937FAV6"/>
<feature type="chain" id="PRO_5036841847" evidence="1">
    <location>
        <begin position="21"/>
        <end position="296"/>
    </location>
</feature>
<gene>
    <name evidence="2" type="ORF">JL102_20505</name>
</gene>
<evidence type="ECO:0000313" key="3">
    <source>
        <dbReference type="Proteomes" id="UP000659388"/>
    </source>
</evidence>
<feature type="signal peptide" evidence="1">
    <location>
        <begin position="1"/>
        <end position="20"/>
    </location>
</feature>
<protein>
    <submittedName>
        <fullName evidence="2">Uncharacterized protein</fullName>
    </submittedName>
</protein>
<dbReference type="Proteomes" id="UP000659388">
    <property type="component" value="Unassembled WGS sequence"/>
</dbReference>